<name>A0A2V1HVZ0_9MICO</name>
<feature type="transmembrane region" description="Helical" evidence="1">
    <location>
        <begin position="37"/>
        <end position="56"/>
    </location>
</feature>
<organism evidence="2 3">
    <name type="scientific">Amnibacterium flavum</name>
    <dbReference type="NCBI Taxonomy" id="2173173"/>
    <lineage>
        <taxon>Bacteria</taxon>
        <taxon>Bacillati</taxon>
        <taxon>Actinomycetota</taxon>
        <taxon>Actinomycetes</taxon>
        <taxon>Micrococcales</taxon>
        <taxon>Microbacteriaceae</taxon>
        <taxon>Amnibacterium</taxon>
    </lineage>
</organism>
<evidence type="ECO:0000256" key="1">
    <source>
        <dbReference type="SAM" id="Phobius"/>
    </source>
</evidence>
<sequence>MVRIHLSCVTDTEPTPASPVSGLITKRMDADRGRVSGIARIVVGLGWAAIGALNSSRSPEDALYWWLVAGYVAIAIFSVLSGVATLRARAKRITLFDAEYGVDAGRQPPRA</sequence>
<protein>
    <submittedName>
        <fullName evidence="2">Uncharacterized protein</fullName>
    </submittedName>
</protein>
<dbReference type="AlphaFoldDB" id="A0A2V1HVZ0"/>
<feature type="transmembrane region" description="Helical" evidence="1">
    <location>
        <begin position="62"/>
        <end position="86"/>
    </location>
</feature>
<dbReference type="EMBL" id="QEOP01000001">
    <property type="protein sequence ID" value="PVZ95289.1"/>
    <property type="molecule type" value="Genomic_DNA"/>
</dbReference>
<proteinExistence type="predicted"/>
<dbReference type="Proteomes" id="UP000244893">
    <property type="component" value="Unassembled WGS sequence"/>
</dbReference>
<accession>A0A2V1HVZ0</accession>
<keyword evidence="1" id="KW-1133">Transmembrane helix</keyword>
<evidence type="ECO:0000313" key="3">
    <source>
        <dbReference type="Proteomes" id="UP000244893"/>
    </source>
</evidence>
<dbReference type="RefSeq" id="WP_116755026.1">
    <property type="nucleotide sequence ID" value="NZ_JBHUEX010000001.1"/>
</dbReference>
<gene>
    <name evidence="2" type="ORF">DDQ50_01835</name>
</gene>
<reference evidence="2 3" key="1">
    <citation type="submission" date="2018-05" db="EMBL/GenBank/DDBJ databases">
        <title>Amnibacterium sp. M8JJ-5, whole genome shotgun sequence.</title>
        <authorList>
            <person name="Tuo L."/>
        </authorList>
    </citation>
    <scope>NUCLEOTIDE SEQUENCE [LARGE SCALE GENOMIC DNA]</scope>
    <source>
        <strain evidence="2 3">M8JJ-5</strain>
    </source>
</reference>
<keyword evidence="1" id="KW-0472">Membrane</keyword>
<comment type="caution">
    <text evidence="2">The sequence shown here is derived from an EMBL/GenBank/DDBJ whole genome shotgun (WGS) entry which is preliminary data.</text>
</comment>
<keyword evidence="1" id="KW-0812">Transmembrane</keyword>
<evidence type="ECO:0000313" key="2">
    <source>
        <dbReference type="EMBL" id="PVZ95289.1"/>
    </source>
</evidence>
<keyword evidence="3" id="KW-1185">Reference proteome</keyword>